<dbReference type="PANTHER" id="PTHR10340">
    <property type="entry name" value="SPHINGOMYELIN PHOSPHODIESTERASE"/>
    <property type="match status" value="1"/>
</dbReference>
<evidence type="ECO:0000256" key="1">
    <source>
        <dbReference type="ARBA" id="ARBA00004576"/>
    </source>
</evidence>
<keyword evidence="6 14" id="KW-0812">Transmembrane</keyword>
<dbReference type="Pfam" id="PF00149">
    <property type="entry name" value="Metallophos"/>
    <property type="match status" value="1"/>
</dbReference>
<dbReference type="EMBL" id="LLZZ01000194">
    <property type="protein sequence ID" value="KTA95037.1"/>
    <property type="molecule type" value="Genomic_DNA"/>
</dbReference>
<feature type="transmembrane region" description="Helical" evidence="14">
    <location>
        <begin position="12"/>
        <end position="29"/>
    </location>
</feature>
<dbReference type="VEuPathDB" id="FungiDB:GVI51_K06061"/>
<evidence type="ECO:0000313" key="17">
    <source>
        <dbReference type="Proteomes" id="UP000054886"/>
    </source>
</evidence>
<evidence type="ECO:0000256" key="7">
    <source>
        <dbReference type="ARBA" id="ARBA00022801"/>
    </source>
</evidence>
<dbReference type="EC" id="3.6.1.10" evidence="3 12"/>
<dbReference type="GO" id="GO:0008081">
    <property type="term" value="F:phosphoric diester hydrolase activity"/>
    <property type="evidence" value="ECO:0007669"/>
    <property type="project" value="TreeGrafter"/>
</dbReference>
<name>A0A0W0C699_CANGB</name>
<keyword evidence="9 14" id="KW-1133">Transmembrane helix</keyword>
<evidence type="ECO:0000256" key="10">
    <source>
        <dbReference type="ARBA" id="ARBA00023136"/>
    </source>
</evidence>
<comment type="catalytic activity">
    <reaction evidence="12">
        <text>[phosphate](n+1) + n H2O = (n+1) phosphate + n H(+)</text>
        <dbReference type="Rhea" id="RHEA:22452"/>
        <dbReference type="Rhea" id="RHEA-COMP:14280"/>
        <dbReference type="ChEBI" id="CHEBI:15377"/>
        <dbReference type="ChEBI" id="CHEBI:15378"/>
        <dbReference type="ChEBI" id="CHEBI:16838"/>
        <dbReference type="ChEBI" id="CHEBI:43474"/>
        <dbReference type="EC" id="3.6.1.10"/>
    </reaction>
</comment>
<evidence type="ECO:0000259" key="15">
    <source>
        <dbReference type="Pfam" id="PF00149"/>
    </source>
</evidence>
<keyword evidence="8" id="KW-0735">Signal-anchor</keyword>
<comment type="function">
    <text evidence="12">Catalyzes the hydrolysis of inorganic polyphosphate (polyP) chains of many hundreds of phosphate residues into shorter lengths.</text>
</comment>
<accession>A0A0W0C699</accession>
<feature type="region of interest" description="Disordered" evidence="13">
    <location>
        <begin position="534"/>
        <end position="564"/>
    </location>
</feature>
<evidence type="ECO:0000256" key="3">
    <source>
        <dbReference type="ARBA" id="ARBA00012459"/>
    </source>
</evidence>
<dbReference type="AlphaFoldDB" id="A0A0W0C699"/>
<keyword evidence="11" id="KW-0325">Glycoprotein</keyword>
<comment type="caution">
    <text evidence="16">The sequence shown here is derived from an EMBL/GenBank/DDBJ whole genome shotgun (WGS) entry which is preliminary data.</text>
</comment>
<evidence type="ECO:0000256" key="4">
    <source>
        <dbReference type="ARBA" id="ARBA00014458"/>
    </source>
</evidence>
<dbReference type="SUPFAM" id="SSF56300">
    <property type="entry name" value="Metallo-dependent phosphatases"/>
    <property type="match status" value="1"/>
</dbReference>
<dbReference type="VEuPathDB" id="FungiDB:B1J91_K06237g"/>
<dbReference type="GO" id="GO:0006798">
    <property type="term" value="P:polyphosphate catabolic process"/>
    <property type="evidence" value="ECO:0007669"/>
    <property type="project" value="EnsemblFungi"/>
</dbReference>
<dbReference type="PIRSF" id="PIRSF027093">
    <property type="entry name" value="EndopolyPtase_N1"/>
    <property type="match status" value="1"/>
</dbReference>
<dbReference type="PANTHER" id="PTHR10340:SF55">
    <property type="entry name" value="ENDOPOLYPHOSPHATASE"/>
    <property type="match status" value="1"/>
</dbReference>
<dbReference type="InterPro" id="IPR004843">
    <property type="entry name" value="Calcineurin-like_PHP"/>
</dbReference>
<evidence type="ECO:0000256" key="9">
    <source>
        <dbReference type="ARBA" id="ARBA00022989"/>
    </source>
</evidence>
<dbReference type="Proteomes" id="UP000054886">
    <property type="component" value="Unassembled WGS sequence"/>
</dbReference>
<dbReference type="PhylomeDB" id="A0A0W0C699"/>
<evidence type="ECO:0000256" key="12">
    <source>
        <dbReference type="PIRNR" id="PIRNR027093"/>
    </source>
</evidence>
<dbReference type="VEuPathDB" id="FungiDB:CAGL0K06237g"/>
<dbReference type="GO" id="GO:0000298">
    <property type="term" value="F:endopolyphosphatase activity"/>
    <property type="evidence" value="ECO:0007669"/>
    <property type="project" value="UniProtKB-EC"/>
</dbReference>
<evidence type="ECO:0000256" key="6">
    <source>
        <dbReference type="ARBA" id="ARBA00022692"/>
    </source>
</evidence>
<evidence type="ECO:0000256" key="14">
    <source>
        <dbReference type="SAM" id="Phobius"/>
    </source>
</evidence>
<keyword evidence="10 12" id="KW-0472">Membrane</keyword>
<dbReference type="SMR" id="A0A0W0C699"/>
<protein>
    <recommendedName>
        <fullName evidence="4 12">Endopolyphosphatase</fullName>
        <ecNumber evidence="3 12">3.6.1.10</ecNumber>
    </recommendedName>
</protein>
<dbReference type="GO" id="GO:0000329">
    <property type="term" value="C:fungal-type vacuole membrane"/>
    <property type="evidence" value="ECO:0007669"/>
    <property type="project" value="EnsemblFungi"/>
</dbReference>
<evidence type="ECO:0000256" key="13">
    <source>
        <dbReference type="SAM" id="MobiDB-lite"/>
    </source>
</evidence>
<feature type="domain" description="Calcineurin-like phosphoesterase" evidence="15">
    <location>
        <begin position="86"/>
        <end position="325"/>
    </location>
</feature>
<organism evidence="16 17">
    <name type="scientific">Candida glabrata</name>
    <name type="common">Yeast</name>
    <name type="synonym">Torulopsis glabrata</name>
    <dbReference type="NCBI Taxonomy" id="5478"/>
    <lineage>
        <taxon>Eukaryota</taxon>
        <taxon>Fungi</taxon>
        <taxon>Dikarya</taxon>
        <taxon>Ascomycota</taxon>
        <taxon>Saccharomycotina</taxon>
        <taxon>Saccharomycetes</taxon>
        <taxon>Saccharomycetales</taxon>
        <taxon>Saccharomycetaceae</taxon>
        <taxon>Nakaseomyces</taxon>
    </lineage>
</organism>
<dbReference type="GO" id="GO:0005829">
    <property type="term" value="C:cytosol"/>
    <property type="evidence" value="ECO:0007669"/>
    <property type="project" value="EnsemblFungi"/>
</dbReference>
<keyword evidence="7 12" id="KW-0378">Hydrolase</keyword>
<keyword evidence="5 12" id="KW-0926">Vacuole</keyword>
<dbReference type="GO" id="GO:0004309">
    <property type="term" value="F:exopolyphosphatase activity"/>
    <property type="evidence" value="ECO:0007669"/>
    <property type="project" value="EnsemblFungi"/>
</dbReference>
<dbReference type="InterPro" id="IPR029052">
    <property type="entry name" value="Metallo-depent_PP-like"/>
</dbReference>
<dbReference type="OMA" id="WAERYSV"/>
<evidence type="ECO:0000256" key="11">
    <source>
        <dbReference type="ARBA" id="ARBA00023180"/>
    </source>
</evidence>
<dbReference type="VEuPathDB" id="FungiDB:GWK60_K06061"/>
<dbReference type="CDD" id="cd00842">
    <property type="entry name" value="MPP_ASMase"/>
    <property type="match status" value="1"/>
</dbReference>
<evidence type="ECO:0000313" key="16">
    <source>
        <dbReference type="EMBL" id="KTA95037.1"/>
    </source>
</evidence>
<gene>
    <name evidence="16" type="ORF">AO440_003516</name>
</gene>
<comment type="subcellular location">
    <subcellularLocation>
        <location evidence="1">Vacuole membrane</location>
        <topology evidence="1">Single-pass type II membrane protein</topology>
    </subcellularLocation>
</comment>
<comment type="similarity">
    <text evidence="2">Belongs to the endopolyphosphatase PPN1 family.</text>
</comment>
<dbReference type="InterPro" id="IPR012358">
    <property type="entry name" value="EndopolyPtase_N1"/>
</dbReference>
<evidence type="ECO:0000256" key="2">
    <source>
        <dbReference type="ARBA" id="ARBA00010399"/>
    </source>
</evidence>
<proteinExistence type="inferred from homology"/>
<feature type="compositionally biased region" description="Basic and acidic residues" evidence="13">
    <location>
        <begin position="546"/>
        <end position="559"/>
    </location>
</feature>
<dbReference type="GO" id="GO:0005634">
    <property type="term" value="C:nucleus"/>
    <property type="evidence" value="ECO:0007669"/>
    <property type="project" value="EnsemblFungi"/>
</dbReference>
<evidence type="ECO:0000256" key="5">
    <source>
        <dbReference type="ARBA" id="ARBA00022554"/>
    </source>
</evidence>
<dbReference type="InterPro" id="IPR041805">
    <property type="entry name" value="ASMase/PPN1_MPP"/>
</dbReference>
<evidence type="ECO:0000256" key="8">
    <source>
        <dbReference type="ARBA" id="ARBA00022968"/>
    </source>
</evidence>
<sequence>MAVNEKDVGRKSRVSVVLWVFIALGTLFLCKNAFTFSSESIHGLKISSDDSDSVDIERQISLGLTPRKPVVITDLRTGNKRKLHGRFLHITDMHPDEYYVAGTSIDNVCHSGEPTKGKDRAAKFGNAMSGCDSPMLLMDMTLDWIDKNLKDQIDFVVWTGDNIRHDNDRTYPRTEDEIFRMNAEVAEKIKKIFRTPNSPDPRDFAVPVVPSIGNNDVFPHNLFSLGPTLQTREYYRLWGDFIPEEQQRMFDRDASFFTEVIPGKLAVLSFNTLYLFKANPLVDNCDSRKQPGYQLLLWLGYVLDEIRERGMKVWISGHVPPIAKNYDSSCYDKFSLWMHEYRDVIIGGLYGHMNMDHFVPVDVQAIRENMEEQQMSLLSEDERLTKTIREHAIAAREAHLMGAKPVNKESYLDGVLDTYYKGVLQEIEQAVDSDLDIEKKKKKKGKKKKGKKEKRTLEEIYDQHSIVQVSGSVIPTFNPSIRVWEYNISDITDSSSIFGENQLEYQSWDLFFEDLEHKMKNEFDDNESSFWAASAEQNKKKKKKNGKPDKSIPRKKPDELPAGPGHIQQLFSPTKFVQYFADLDSINSEYEKLIDKGLAEHDAINKAFNYEVEYTSKDEPYPMESLLVKDYLHLAADLARDNGLWKIFKERAFISTGYEDERN</sequence>
<reference evidence="16 17" key="1">
    <citation type="submission" date="2015-10" db="EMBL/GenBank/DDBJ databases">
        <title>Draft genomes sequences of Candida glabrata isolates 1A, 1B, 2A, 2B, 3A and 3B.</title>
        <authorList>
            <person name="Haavelsrud O.E."/>
            <person name="Gaustad P."/>
        </authorList>
    </citation>
    <scope>NUCLEOTIDE SEQUENCE [LARGE SCALE GENOMIC DNA]</scope>
    <source>
        <strain evidence="16">910700640</strain>
    </source>
</reference>